<dbReference type="GO" id="GO:0006270">
    <property type="term" value="P:DNA replication initiation"/>
    <property type="evidence" value="ECO:0007669"/>
    <property type="project" value="InterPro"/>
</dbReference>
<sequence>MFVSDFRKEFYEVVQNQRVLLLVALDVDALCACKILQALFQCDHVQYTLVPVSGWQELETAFLEHKEQFHYFILINCGANIDLLDILQPDEDAIFFVCDTHRPVNVVNVYNDTQIKLLIKQDDDLEVPAYDDIFRDEEEDEEHSGNTGDGSEPSEKRTRLEEEIVAQTMKRRERREWEARRRDILFDYEQYEYHGTSSAMVIFDLAWMMSKDLNDMLWWAIVGLTDQWVQDKITQMKYVTDVGILQRHVSRHNHRDEDEENALSVDCMRISFEYDPSLRLVLYQHWSLHDSLCNTCYTAARFKLWSVHGQKRLQEFLADMGLPLKQVKQKFQSMDISLKENLREMIEESANKFGMKDMRVQTFSIHFGFKHKFLASDVVFATMSLMESPEKDSSGTNNFIQALDSLSRSNLDKLYLGLELAKKQLRATQQTIASCLCTNLVISQGPFLYCSLMEGTPDVMLFSKPASLSLLSRHLLKSFVCSTKNRRCKLLPLVMAAPLNVEQGTVTVVGVPPETDSSDKKNFFGRAFEKAAEGTNSRTLHNYFDLSVIELKAEDRSKFLDGLISLLS</sequence>
<dbReference type="PANTHER" id="PTHR10507">
    <property type="entry name" value="CDC45-RELATED PROTEIN"/>
    <property type="match status" value="1"/>
</dbReference>
<evidence type="ECO:0000313" key="8">
    <source>
        <dbReference type="Proteomes" id="UP000593571"/>
    </source>
</evidence>
<comment type="subcellular location">
    <subcellularLocation>
        <location evidence="1">Nucleus</location>
    </subcellularLocation>
</comment>
<dbReference type="GO" id="GO:1902977">
    <property type="term" value="P:mitotic DNA replication preinitiation complex assembly"/>
    <property type="evidence" value="ECO:0007669"/>
    <property type="project" value="TreeGrafter"/>
</dbReference>
<dbReference type="Pfam" id="PF02724">
    <property type="entry name" value="CDC45"/>
    <property type="match status" value="1"/>
</dbReference>
<feature type="region of interest" description="Disordered" evidence="6">
    <location>
        <begin position="136"/>
        <end position="161"/>
    </location>
</feature>
<keyword evidence="4" id="KW-0539">Nucleus</keyword>
<comment type="caution">
    <text evidence="7">The sequence shown here is derived from an EMBL/GenBank/DDBJ whole genome shotgun (WGS) entry which is preliminary data.</text>
</comment>
<dbReference type="GO" id="GO:0051301">
    <property type="term" value="P:cell division"/>
    <property type="evidence" value="ECO:0007669"/>
    <property type="project" value="UniProtKB-KW"/>
</dbReference>
<organism evidence="7 8">
    <name type="scientific">Rousettus aegyptiacus</name>
    <name type="common">Egyptian fruit bat</name>
    <name type="synonym">Pteropus aegyptiacus</name>
    <dbReference type="NCBI Taxonomy" id="9407"/>
    <lineage>
        <taxon>Eukaryota</taxon>
        <taxon>Metazoa</taxon>
        <taxon>Chordata</taxon>
        <taxon>Craniata</taxon>
        <taxon>Vertebrata</taxon>
        <taxon>Euteleostomi</taxon>
        <taxon>Mammalia</taxon>
        <taxon>Eutheria</taxon>
        <taxon>Laurasiatheria</taxon>
        <taxon>Chiroptera</taxon>
        <taxon>Yinpterochiroptera</taxon>
        <taxon>Pteropodoidea</taxon>
        <taxon>Pteropodidae</taxon>
        <taxon>Rousettinae</taxon>
        <taxon>Rousettus</taxon>
    </lineage>
</organism>
<reference evidence="7 8" key="1">
    <citation type="journal article" date="2020" name="Nature">
        <title>Six reference-quality genomes reveal evolution of bat adaptations.</title>
        <authorList>
            <person name="Jebb D."/>
            <person name="Huang Z."/>
            <person name="Pippel M."/>
            <person name="Hughes G.M."/>
            <person name="Lavrichenko K."/>
            <person name="Devanna P."/>
            <person name="Winkler S."/>
            <person name="Jermiin L.S."/>
            <person name="Skirmuntt E.C."/>
            <person name="Katzourakis A."/>
            <person name="Burkitt-Gray L."/>
            <person name="Ray D.A."/>
            <person name="Sullivan K.A.M."/>
            <person name="Roscito J.G."/>
            <person name="Kirilenko B.M."/>
            <person name="Davalos L.M."/>
            <person name="Corthals A.P."/>
            <person name="Power M.L."/>
            <person name="Jones G."/>
            <person name="Ransome R.D."/>
            <person name="Dechmann D.K.N."/>
            <person name="Locatelli A.G."/>
            <person name="Puechmaille S.J."/>
            <person name="Fedrigo O."/>
            <person name="Jarvis E.D."/>
            <person name="Hiller M."/>
            <person name="Vernes S.C."/>
            <person name="Myers E.W."/>
            <person name="Teeling E.C."/>
        </authorList>
    </citation>
    <scope>NUCLEOTIDE SEQUENCE [LARGE SCALE GENOMIC DNA]</scope>
    <source>
        <strain evidence="7">MRouAeg1</strain>
        <tissue evidence="7">Muscle</tissue>
    </source>
</reference>
<dbReference type="InterPro" id="IPR003874">
    <property type="entry name" value="CDC45"/>
</dbReference>
<evidence type="ECO:0000256" key="1">
    <source>
        <dbReference type="ARBA" id="ARBA00004123"/>
    </source>
</evidence>
<dbReference type="GO" id="GO:0003682">
    <property type="term" value="F:chromatin binding"/>
    <property type="evidence" value="ECO:0007669"/>
    <property type="project" value="TreeGrafter"/>
</dbReference>
<evidence type="ECO:0000256" key="4">
    <source>
        <dbReference type="ARBA" id="ARBA00023242"/>
    </source>
</evidence>
<evidence type="ECO:0000256" key="2">
    <source>
        <dbReference type="ARBA" id="ARBA00010727"/>
    </source>
</evidence>
<keyword evidence="7" id="KW-0132">Cell division</keyword>
<dbReference type="EMBL" id="JACASE010000005">
    <property type="protein sequence ID" value="KAF6464449.1"/>
    <property type="molecule type" value="Genomic_DNA"/>
</dbReference>
<evidence type="ECO:0000256" key="6">
    <source>
        <dbReference type="SAM" id="MobiDB-lite"/>
    </source>
</evidence>
<dbReference type="GO" id="GO:0031261">
    <property type="term" value="C:DNA replication preinitiation complex"/>
    <property type="evidence" value="ECO:0007669"/>
    <property type="project" value="TreeGrafter"/>
</dbReference>
<dbReference type="GO" id="GO:0000727">
    <property type="term" value="P:double-strand break repair via break-induced replication"/>
    <property type="evidence" value="ECO:0007669"/>
    <property type="project" value="TreeGrafter"/>
</dbReference>
<keyword evidence="3" id="KW-0235">DNA replication</keyword>
<proteinExistence type="inferred from homology"/>
<gene>
    <name evidence="7" type="ORF">HJG63_002529</name>
</gene>
<evidence type="ECO:0000256" key="3">
    <source>
        <dbReference type="ARBA" id="ARBA00022705"/>
    </source>
</evidence>
<dbReference type="GO" id="GO:0003697">
    <property type="term" value="F:single-stranded DNA binding"/>
    <property type="evidence" value="ECO:0007669"/>
    <property type="project" value="TreeGrafter"/>
</dbReference>
<dbReference type="PANTHER" id="PTHR10507:SF0">
    <property type="entry name" value="CELL DIVISION CONTROL PROTEIN 45 HOMOLOG"/>
    <property type="match status" value="1"/>
</dbReference>
<dbReference type="Proteomes" id="UP000593571">
    <property type="component" value="Unassembled WGS sequence"/>
</dbReference>
<dbReference type="AlphaFoldDB" id="A0A7J8GXY3"/>
<comment type="similarity">
    <text evidence="2">Belongs to the CDC45 family.</text>
</comment>
<accession>A0A7J8GXY3</accession>
<evidence type="ECO:0000256" key="5">
    <source>
        <dbReference type="ARBA" id="ARBA00023306"/>
    </source>
</evidence>
<protein>
    <submittedName>
        <fullName evidence="7">Cell division cycle 45</fullName>
    </submittedName>
</protein>
<keyword evidence="5" id="KW-0131">Cell cycle</keyword>
<dbReference type="GO" id="GO:0003688">
    <property type="term" value="F:DNA replication origin binding"/>
    <property type="evidence" value="ECO:0007669"/>
    <property type="project" value="TreeGrafter"/>
</dbReference>
<keyword evidence="8" id="KW-1185">Reference proteome</keyword>
<evidence type="ECO:0000313" key="7">
    <source>
        <dbReference type="EMBL" id="KAF6464449.1"/>
    </source>
</evidence>
<name>A0A7J8GXY3_ROUAE</name>